<dbReference type="InterPro" id="IPR044068">
    <property type="entry name" value="CB"/>
</dbReference>
<evidence type="ECO:0000259" key="14">
    <source>
        <dbReference type="PROSITE" id="PS51900"/>
    </source>
</evidence>
<evidence type="ECO:0000259" key="13">
    <source>
        <dbReference type="PROSITE" id="PS51898"/>
    </source>
</evidence>
<dbReference type="InterPro" id="IPR011010">
    <property type="entry name" value="DNA_brk_join_enz"/>
</dbReference>
<dbReference type="PANTHER" id="PTHR30349:SF77">
    <property type="entry name" value="TYROSINE RECOMBINASE XERC"/>
    <property type="match status" value="1"/>
</dbReference>
<keyword evidence="4 11" id="KW-0963">Cytoplasm</keyword>
<evidence type="ECO:0000256" key="10">
    <source>
        <dbReference type="ARBA" id="ARBA00023306"/>
    </source>
</evidence>
<feature type="active site" evidence="11">
    <location>
        <position position="270"/>
    </location>
</feature>
<dbReference type="InterPro" id="IPR010998">
    <property type="entry name" value="Integrase_recombinase_N"/>
</dbReference>
<dbReference type="HAMAP" id="MF_01808">
    <property type="entry name" value="Recomb_XerC_XerD"/>
    <property type="match status" value="1"/>
</dbReference>
<comment type="subunit">
    <text evidence="11">Forms a cyclic heterotetrameric complex composed of two molecules of XerC and two molecules of XerD.</text>
</comment>
<evidence type="ECO:0000256" key="5">
    <source>
        <dbReference type="ARBA" id="ARBA00022618"/>
    </source>
</evidence>
<comment type="function">
    <text evidence="11">Site-specific tyrosine recombinase, which acts by catalyzing the cutting and rejoining of the recombining DNA molecules. The XerC-XerD complex is essential to convert dimers of the bacterial chromosome into monomers to permit their segregation at cell division. It also contributes to the segregational stability of plasmids.</text>
</comment>
<dbReference type="GO" id="GO:0006313">
    <property type="term" value="P:DNA transposition"/>
    <property type="evidence" value="ECO:0007669"/>
    <property type="project" value="UniProtKB-UniRule"/>
</dbReference>
<reference evidence="15 16" key="1">
    <citation type="submission" date="2019-03" db="EMBL/GenBank/DDBJ databases">
        <title>Genomic Encyclopedia of Type Strains, Phase IV (KMG-IV): sequencing the most valuable type-strain genomes for metagenomic binning, comparative biology and taxonomic classification.</title>
        <authorList>
            <person name="Goeker M."/>
        </authorList>
    </citation>
    <scope>NUCLEOTIDE SEQUENCE [LARGE SCALE GENOMIC DNA]</scope>
    <source>
        <strain evidence="15 16">DSM 23802</strain>
    </source>
</reference>
<evidence type="ECO:0000313" key="15">
    <source>
        <dbReference type="EMBL" id="TCS82928.1"/>
    </source>
</evidence>
<evidence type="ECO:0000313" key="16">
    <source>
        <dbReference type="Proteomes" id="UP000295788"/>
    </source>
</evidence>
<dbReference type="Pfam" id="PF02899">
    <property type="entry name" value="Phage_int_SAM_1"/>
    <property type="match status" value="1"/>
</dbReference>
<keyword evidence="10 11" id="KW-0131">Cell cycle</keyword>
<dbReference type="GO" id="GO:0007059">
    <property type="term" value="P:chromosome segregation"/>
    <property type="evidence" value="ECO:0007669"/>
    <property type="project" value="UniProtKB-UniRule"/>
</dbReference>
<dbReference type="InterPro" id="IPR013762">
    <property type="entry name" value="Integrase-like_cat_sf"/>
</dbReference>
<evidence type="ECO:0000256" key="9">
    <source>
        <dbReference type="ARBA" id="ARBA00023172"/>
    </source>
</evidence>
<accession>A0A4R3KHR0</accession>
<feature type="active site" evidence="11">
    <location>
        <position position="149"/>
    </location>
</feature>
<evidence type="ECO:0000256" key="1">
    <source>
        <dbReference type="ARBA" id="ARBA00004496"/>
    </source>
</evidence>
<keyword evidence="9 11" id="KW-0233">DNA recombination</keyword>
<dbReference type="NCBIfam" id="TIGR02225">
    <property type="entry name" value="recomb_XerD"/>
    <property type="match status" value="1"/>
</dbReference>
<dbReference type="NCBIfam" id="NF040815">
    <property type="entry name" value="recomb_XerA_Arch"/>
    <property type="match status" value="1"/>
</dbReference>
<sequence>MESFDQYLIEFQGYLQIEKNASIHTIKNYLKDIDDFLAFMASLGLTTYDQVEYLHVRSYLALLNKKEYTRKTISRKLSSLRTFFRFLTRENHIQTNPFRMVSTPKIEKKLPQFLYMEEIEELLQLPDRSNPIGIRDRAIIETLYASGMRVSELVSLNIDSIDLLTGNALVFGKGAKERYVPLGSYAIKALNEYIDHARPKLNPASQEKALFLNRYGNRISDRSVRRMLGKYVQSLSMIKKVSPHTLRHTFATHLLNAGADLRTVQELLGHVNISTTQIYTHVTKDRLQSVYKNTHPRA</sequence>
<comment type="similarity">
    <text evidence="3">Belongs to the 'phage' integrase family. XerD subfamily.</text>
</comment>
<dbReference type="CDD" id="cd00798">
    <property type="entry name" value="INT_XerDC_C"/>
    <property type="match status" value="1"/>
</dbReference>
<dbReference type="SUPFAM" id="SSF56349">
    <property type="entry name" value="DNA breaking-rejoining enzymes"/>
    <property type="match status" value="1"/>
</dbReference>
<comment type="subcellular location">
    <subcellularLocation>
        <location evidence="1 11">Cytoplasm</location>
    </subcellularLocation>
</comment>
<evidence type="ECO:0000256" key="2">
    <source>
        <dbReference type="ARBA" id="ARBA00006657"/>
    </source>
</evidence>
<feature type="active site" evidence="11">
    <location>
        <position position="247"/>
    </location>
</feature>
<evidence type="ECO:0000256" key="11">
    <source>
        <dbReference type="HAMAP-Rule" id="MF_01808"/>
    </source>
</evidence>
<keyword evidence="5 11" id="KW-0132">Cell division</keyword>
<dbReference type="Gene3D" id="1.10.150.130">
    <property type="match status" value="1"/>
</dbReference>
<dbReference type="InterPro" id="IPR011931">
    <property type="entry name" value="Recomb_XerC"/>
</dbReference>
<feature type="active site" evidence="11">
    <location>
        <position position="173"/>
    </location>
</feature>
<dbReference type="InterPro" id="IPR050090">
    <property type="entry name" value="Tyrosine_recombinase_XerCD"/>
</dbReference>
<dbReference type="InterPro" id="IPR002104">
    <property type="entry name" value="Integrase_catalytic"/>
</dbReference>
<dbReference type="GO" id="GO:0009037">
    <property type="term" value="F:tyrosine-based site-specific recombinase activity"/>
    <property type="evidence" value="ECO:0007669"/>
    <property type="project" value="UniProtKB-UniRule"/>
</dbReference>
<evidence type="ECO:0000256" key="6">
    <source>
        <dbReference type="ARBA" id="ARBA00022829"/>
    </source>
</evidence>
<dbReference type="PANTHER" id="PTHR30349">
    <property type="entry name" value="PHAGE INTEGRASE-RELATED"/>
    <property type="match status" value="1"/>
</dbReference>
<gene>
    <name evidence="11" type="primary">xerC</name>
    <name evidence="15" type="ORF">EDD72_10711</name>
</gene>
<keyword evidence="16" id="KW-1185">Reference proteome</keyword>
<dbReference type="Pfam" id="PF00589">
    <property type="entry name" value="Phage_integrase"/>
    <property type="match status" value="1"/>
</dbReference>
<dbReference type="GO" id="GO:0003677">
    <property type="term" value="F:DNA binding"/>
    <property type="evidence" value="ECO:0007669"/>
    <property type="project" value="UniProtKB-UniRule"/>
</dbReference>
<keyword evidence="7 11" id="KW-0229">DNA integration</keyword>
<feature type="domain" description="Tyr recombinase" evidence="13">
    <location>
        <begin position="109"/>
        <end position="292"/>
    </location>
</feature>
<dbReference type="InterPro" id="IPR011932">
    <property type="entry name" value="Recomb_XerD"/>
</dbReference>
<organism evidence="15 16">
    <name type="scientific">Tepidibacillus fermentans</name>
    <dbReference type="NCBI Taxonomy" id="1281767"/>
    <lineage>
        <taxon>Bacteria</taxon>
        <taxon>Bacillati</taxon>
        <taxon>Bacillota</taxon>
        <taxon>Bacilli</taxon>
        <taxon>Bacillales</taxon>
        <taxon>Bacillaceae</taxon>
        <taxon>Tepidibacillus</taxon>
    </lineage>
</organism>
<proteinExistence type="inferred from homology"/>
<dbReference type="RefSeq" id="WP_132768273.1">
    <property type="nucleotide sequence ID" value="NZ_SMAB01000007.1"/>
</dbReference>
<dbReference type="GO" id="GO:0051301">
    <property type="term" value="P:cell division"/>
    <property type="evidence" value="ECO:0007669"/>
    <property type="project" value="UniProtKB-UniRule"/>
</dbReference>
<feature type="domain" description="Core-binding (CB)" evidence="14">
    <location>
        <begin position="2"/>
        <end position="88"/>
    </location>
</feature>
<dbReference type="PROSITE" id="PS51900">
    <property type="entry name" value="CB"/>
    <property type="match status" value="1"/>
</dbReference>
<feature type="active site" description="O-(3'-phospho-DNA)-tyrosine intermediate" evidence="11">
    <location>
        <position position="279"/>
    </location>
</feature>
<dbReference type="GO" id="GO:0005737">
    <property type="term" value="C:cytoplasm"/>
    <property type="evidence" value="ECO:0007669"/>
    <property type="project" value="UniProtKB-SubCell"/>
</dbReference>
<comment type="caution">
    <text evidence="15">The sequence shown here is derived from an EMBL/GenBank/DDBJ whole genome shotgun (WGS) entry which is preliminary data.</text>
</comment>
<name>A0A4R3KHR0_9BACI</name>
<dbReference type="NCBIfam" id="TIGR02224">
    <property type="entry name" value="recomb_XerC"/>
    <property type="match status" value="1"/>
</dbReference>
<comment type="similarity">
    <text evidence="2 11">Belongs to the 'phage' integrase family. XerC subfamily.</text>
</comment>
<feature type="active site" evidence="11">
    <location>
        <position position="244"/>
    </location>
</feature>
<protein>
    <recommendedName>
        <fullName evidence="11 12">Tyrosine recombinase XerC</fullName>
    </recommendedName>
</protein>
<dbReference type="AlphaFoldDB" id="A0A4R3KHR0"/>
<evidence type="ECO:0000256" key="12">
    <source>
        <dbReference type="NCBIfam" id="TIGR02224"/>
    </source>
</evidence>
<dbReference type="Proteomes" id="UP000295788">
    <property type="component" value="Unassembled WGS sequence"/>
</dbReference>
<evidence type="ECO:0000256" key="4">
    <source>
        <dbReference type="ARBA" id="ARBA00022490"/>
    </source>
</evidence>
<dbReference type="EMBL" id="SMAB01000007">
    <property type="protein sequence ID" value="TCS82928.1"/>
    <property type="molecule type" value="Genomic_DNA"/>
</dbReference>
<dbReference type="OrthoDB" id="9801717at2"/>
<dbReference type="NCBIfam" id="NF001399">
    <property type="entry name" value="PRK00283.1"/>
    <property type="match status" value="1"/>
</dbReference>
<evidence type="ECO:0000256" key="7">
    <source>
        <dbReference type="ARBA" id="ARBA00022908"/>
    </source>
</evidence>
<dbReference type="InterPro" id="IPR004107">
    <property type="entry name" value="Integrase_SAM-like_N"/>
</dbReference>
<dbReference type="PROSITE" id="PS51898">
    <property type="entry name" value="TYR_RECOMBINASE"/>
    <property type="match status" value="1"/>
</dbReference>
<keyword evidence="6 11" id="KW-0159">Chromosome partition</keyword>
<dbReference type="InterPro" id="IPR023009">
    <property type="entry name" value="Tyrosine_recombinase_XerC/XerD"/>
</dbReference>
<keyword evidence="8 11" id="KW-0238">DNA-binding</keyword>
<dbReference type="Gene3D" id="1.10.443.10">
    <property type="entry name" value="Intergrase catalytic core"/>
    <property type="match status" value="1"/>
</dbReference>
<evidence type="ECO:0000256" key="3">
    <source>
        <dbReference type="ARBA" id="ARBA00010450"/>
    </source>
</evidence>
<evidence type="ECO:0000256" key="8">
    <source>
        <dbReference type="ARBA" id="ARBA00023125"/>
    </source>
</evidence>